<protein>
    <submittedName>
        <fullName evidence="2">DUF1015 family protein</fullName>
    </submittedName>
</protein>
<dbReference type="RefSeq" id="WP_370441327.1">
    <property type="nucleotide sequence ID" value="NZ_JBGFTU010000010.1"/>
</dbReference>
<proteinExistence type="predicted"/>
<name>A0ABV4H0L6_9ACTN</name>
<dbReference type="PANTHER" id="PTHR36454:SF1">
    <property type="entry name" value="DUF1015 DOMAIN-CONTAINING PROTEIN"/>
    <property type="match status" value="1"/>
</dbReference>
<dbReference type="EMBL" id="JBGFTU010000010">
    <property type="protein sequence ID" value="MEZ0165098.1"/>
    <property type="molecule type" value="Genomic_DNA"/>
</dbReference>
<feature type="region of interest" description="Disordered" evidence="1">
    <location>
        <begin position="1"/>
        <end position="45"/>
    </location>
</feature>
<dbReference type="Pfam" id="PF06245">
    <property type="entry name" value="DUF1015"/>
    <property type="match status" value="1"/>
</dbReference>
<evidence type="ECO:0000313" key="3">
    <source>
        <dbReference type="Proteomes" id="UP001565927"/>
    </source>
</evidence>
<dbReference type="PANTHER" id="PTHR36454">
    <property type="entry name" value="LMO2823 PROTEIN"/>
    <property type="match status" value="1"/>
</dbReference>
<evidence type="ECO:0000313" key="2">
    <source>
        <dbReference type="EMBL" id="MEZ0165098.1"/>
    </source>
</evidence>
<accession>A0ABV4H0L6</accession>
<dbReference type="Proteomes" id="UP001565927">
    <property type="component" value="Unassembled WGS sequence"/>
</dbReference>
<dbReference type="InterPro" id="IPR008323">
    <property type="entry name" value="UCP033563"/>
</dbReference>
<comment type="caution">
    <text evidence="2">The sequence shown here is derived from an EMBL/GenBank/DDBJ whole genome shotgun (WGS) entry which is preliminary data.</text>
</comment>
<reference evidence="2 3" key="1">
    <citation type="submission" date="2024-07" db="EMBL/GenBank/DDBJ databases">
        <authorList>
            <person name="Thanompreechachai J."/>
            <person name="Duangmal K."/>
        </authorList>
    </citation>
    <scope>NUCLEOTIDE SEQUENCE [LARGE SCALE GENOMIC DNA]</scope>
    <source>
        <strain evidence="2 3">LSe6-4</strain>
    </source>
</reference>
<keyword evidence="3" id="KW-1185">Reference proteome</keyword>
<gene>
    <name evidence="2" type="ORF">AB2L27_10020</name>
</gene>
<organism evidence="2 3">
    <name type="scientific">Kineococcus halophytocola</name>
    <dbReference type="NCBI Taxonomy" id="3234027"/>
    <lineage>
        <taxon>Bacteria</taxon>
        <taxon>Bacillati</taxon>
        <taxon>Actinomycetota</taxon>
        <taxon>Actinomycetes</taxon>
        <taxon>Kineosporiales</taxon>
        <taxon>Kineosporiaceae</taxon>
        <taxon>Kineococcus</taxon>
    </lineage>
</organism>
<sequence length="418" mass="44584">MEPARTGARVPAGGPEIGSETVLDGTDTPGHLSGPAAPARPDEPLLRPFPGLRYDPRVAGPVEDLLAPPHTELDRARRAAFLASSPHVVTHLERPEHGTGSTRPLVLDWLDRGVLLQDPASFYVVRQREASGGTRHFLLGTLTVTPDDRRVHPHEGVFEQAVLARLHRLEATRVDSEPVLVVDSDPWPVAWSGPERLGDRVLGSAGAFGSVDVWRVREPDVVDALVQASAWHRFLIADGHHRYAAALLAARRSGRPQQLLVAVADESVEPVDVRALHRVLPTEAAQCVLRGADRRRRLPDLSPSVLREVQAALGATQAVVVLPAGAEVVEGSAPGDGTVGAGAWVDALVRDGGTPADSVRYQSDLDLVLTEARGAAAVLLPRPTIAGLTALADEGALMGRKTTSFRPKPLAGTVLRLR</sequence>
<evidence type="ECO:0000256" key="1">
    <source>
        <dbReference type="SAM" id="MobiDB-lite"/>
    </source>
</evidence>